<keyword evidence="2" id="KW-1185">Reference proteome</keyword>
<evidence type="ECO:0000313" key="2">
    <source>
        <dbReference type="Proteomes" id="UP000182658"/>
    </source>
</evidence>
<sequence>MPRRGPSRSASSWLHGLYAPEHDPGNDLRLPYANKIPLLAPPADELSVLMPSLWISQHF</sequence>
<dbReference type="EMBL" id="KV875101">
    <property type="protein sequence ID" value="OIW25948.1"/>
    <property type="molecule type" value="Genomic_DNA"/>
</dbReference>
<evidence type="ECO:0000313" key="1">
    <source>
        <dbReference type="EMBL" id="OIW25948.1"/>
    </source>
</evidence>
<gene>
    <name evidence="1" type="ORF">CONLIGDRAFT_635712</name>
</gene>
<organism evidence="1 2">
    <name type="scientific">Coniochaeta ligniaria NRRL 30616</name>
    <dbReference type="NCBI Taxonomy" id="1408157"/>
    <lineage>
        <taxon>Eukaryota</taxon>
        <taxon>Fungi</taxon>
        <taxon>Dikarya</taxon>
        <taxon>Ascomycota</taxon>
        <taxon>Pezizomycotina</taxon>
        <taxon>Sordariomycetes</taxon>
        <taxon>Sordariomycetidae</taxon>
        <taxon>Coniochaetales</taxon>
        <taxon>Coniochaetaceae</taxon>
        <taxon>Coniochaeta</taxon>
    </lineage>
</organism>
<proteinExistence type="predicted"/>
<dbReference type="AlphaFoldDB" id="A0A1J7J9S4"/>
<dbReference type="Proteomes" id="UP000182658">
    <property type="component" value="Unassembled WGS sequence"/>
</dbReference>
<dbReference type="InParanoid" id="A0A1J7J9S4"/>
<protein>
    <submittedName>
        <fullName evidence="1">Uncharacterized protein</fullName>
    </submittedName>
</protein>
<reference evidence="1 2" key="1">
    <citation type="submission" date="2016-10" db="EMBL/GenBank/DDBJ databases">
        <title>Draft genome sequence of Coniochaeta ligniaria NRRL30616, a lignocellulolytic fungus for bioabatement of inhibitors in plant biomass hydrolysates.</title>
        <authorList>
            <consortium name="DOE Joint Genome Institute"/>
            <person name="Jimenez D.J."/>
            <person name="Hector R.E."/>
            <person name="Riley R."/>
            <person name="Sun H."/>
            <person name="Grigoriev I.V."/>
            <person name="Van Elsas J.D."/>
            <person name="Nichols N.N."/>
        </authorList>
    </citation>
    <scope>NUCLEOTIDE SEQUENCE [LARGE SCALE GENOMIC DNA]</scope>
    <source>
        <strain evidence="1 2">NRRL 30616</strain>
    </source>
</reference>
<name>A0A1J7J9S4_9PEZI</name>
<accession>A0A1J7J9S4</accession>